<dbReference type="PANTHER" id="PTHR32022:SF10">
    <property type="entry name" value="D-GLUTAMATE CYCLASE, MITOCHONDRIAL"/>
    <property type="match status" value="1"/>
</dbReference>
<comment type="similarity">
    <text evidence="1">Belongs to the D-glutamate cyclase family.</text>
</comment>
<dbReference type="Pfam" id="PF07286">
    <property type="entry name" value="D-Glu_cyclase"/>
    <property type="match status" value="1"/>
</dbReference>
<dbReference type="InterPro" id="IPR009906">
    <property type="entry name" value="D-Glu_cyclase"/>
</dbReference>
<dbReference type="OrthoDB" id="10262538at2759"/>
<gene>
    <name evidence="3" type="ORF">A1Q1_03154</name>
</gene>
<name>J6ETM3_TRIAS</name>
<dbReference type="SUPFAM" id="SSF160920">
    <property type="entry name" value="PSTPO5379-like"/>
    <property type="match status" value="1"/>
</dbReference>
<dbReference type="GeneID" id="25986667"/>
<evidence type="ECO:0000313" key="4">
    <source>
        <dbReference type="Proteomes" id="UP000002748"/>
    </source>
</evidence>
<dbReference type="FunFam" id="3.30.2040.10:FF:000001">
    <property type="entry name" value="D-glutamate cyclase, mitochondrial"/>
    <property type="match status" value="1"/>
</dbReference>
<evidence type="ECO:0000256" key="1">
    <source>
        <dbReference type="ARBA" id="ARBA00007896"/>
    </source>
</evidence>
<accession>J6ETM3</accession>
<dbReference type="VEuPathDB" id="FungiDB:A1Q1_03154"/>
<sequence length="256" mass="27630">MTRQSQTAADVRRAARDGLKGSTAGLAPGHVQANLIILPERYAKDFRNLCLRNPVACPLLAETKPGETKFPPGVADGIDIRTDVPGYNVVAFLSEFCGQGQPLISVGCSFSFEHALVQAGLVPRHIENNVSACMFHTNVPLMPAGVFGGNTVVSMRPYRAEDVEKVRAITRPYITTHGEPIAWGWDALEKLGISDINKPDQGSAQEIREGEVPVFWACGVTPQLSVMQSPEVKGMVIGHTPGSMVVLDTRVEDVVQ</sequence>
<protein>
    <recommendedName>
        <fullName evidence="5">DUF1445 domain-containing protein</fullName>
    </recommendedName>
</protein>
<dbReference type="PANTHER" id="PTHR32022">
    <property type="entry name" value="D-GLUTAMATE CYCLASE, MITOCHONDRIAL"/>
    <property type="match status" value="1"/>
</dbReference>
<evidence type="ECO:0000313" key="3">
    <source>
        <dbReference type="EMBL" id="EJT47919.1"/>
    </source>
</evidence>
<dbReference type="InterPro" id="IPR038021">
    <property type="entry name" value="Putative_hydro-lyase"/>
</dbReference>
<dbReference type="HOGENOM" id="CLU_059759_1_0_1"/>
<keyword evidence="2" id="KW-0456">Lyase</keyword>
<evidence type="ECO:0008006" key="5">
    <source>
        <dbReference type="Google" id="ProtNLM"/>
    </source>
</evidence>
<dbReference type="Proteomes" id="UP000002748">
    <property type="component" value="Unassembled WGS sequence"/>
</dbReference>
<evidence type="ECO:0000256" key="2">
    <source>
        <dbReference type="ARBA" id="ARBA00023239"/>
    </source>
</evidence>
<dbReference type="Gene3D" id="3.40.1640.10">
    <property type="entry name" value="PSTPO5379-like"/>
    <property type="match status" value="1"/>
</dbReference>
<comment type="caution">
    <text evidence="3">The sequence shown here is derived from an EMBL/GenBank/DDBJ whole genome shotgun (WGS) entry which is preliminary data.</text>
</comment>
<reference evidence="3 4" key="1">
    <citation type="journal article" date="2012" name="Eukaryot. Cell">
        <title>Draft genome sequence of CBS 2479, the standard type strain of Trichosporon asahii.</title>
        <authorList>
            <person name="Yang R.Y."/>
            <person name="Li H.T."/>
            <person name="Zhu H."/>
            <person name="Zhou G.P."/>
            <person name="Wang M."/>
            <person name="Wang L."/>
        </authorList>
    </citation>
    <scope>NUCLEOTIDE SEQUENCE [LARGE SCALE GENOMIC DNA]</scope>
    <source>
        <strain evidence="4">ATCC 90039 / CBS 2479 / JCM 2466 / KCTC 7840 / NCYC 2677 / UAMH 7654</strain>
    </source>
</reference>
<organism evidence="3 4">
    <name type="scientific">Trichosporon asahii var. asahii (strain ATCC 90039 / CBS 2479 / JCM 2466 / KCTC 7840 / NBRC 103889/ NCYC 2677 / UAMH 7654)</name>
    <name type="common">Yeast</name>
    <dbReference type="NCBI Taxonomy" id="1186058"/>
    <lineage>
        <taxon>Eukaryota</taxon>
        <taxon>Fungi</taxon>
        <taxon>Dikarya</taxon>
        <taxon>Basidiomycota</taxon>
        <taxon>Agaricomycotina</taxon>
        <taxon>Tremellomycetes</taxon>
        <taxon>Trichosporonales</taxon>
        <taxon>Trichosporonaceae</taxon>
        <taxon>Trichosporon</taxon>
    </lineage>
</organism>
<dbReference type="Gene3D" id="3.30.2040.10">
    <property type="entry name" value="PSTPO5379-like domain"/>
    <property type="match status" value="1"/>
</dbReference>
<dbReference type="KEGG" id="tasa:A1Q1_03154"/>
<proteinExistence type="inferred from homology"/>
<dbReference type="GO" id="GO:0006536">
    <property type="term" value="P:glutamate metabolic process"/>
    <property type="evidence" value="ECO:0007669"/>
    <property type="project" value="TreeGrafter"/>
</dbReference>
<dbReference type="AlphaFoldDB" id="J6ETM3"/>
<dbReference type="GO" id="GO:0047820">
    <property type="term" value="F:D-glutamate cyclase activity"/>
    <property type="evidence" value="ECO:0007669"/>
    <property type="project" value="TreeGrafter"/>
</dbReference>
<dbReference type="EMBL" id="ALBS01000223">
    <property type="protein sequence ID" value="EJT47919.1"/>
    <property type="molecule type" value="Genomic_DNA"/>
</dbReference>
<dbReference type="RefSeq" id="XP_014179082.1">
    <property type="nucleotide sequence ID" value="XM_014323607.1"/>
</dbReference>